<dbReference type="AlphaFoldDB" id="A0A2V2BJ39"/>
<organism evidence="2 3">
    <name type="scientific">Pantoea allii</name>
    <dbReference type="NCBI Taxonomy" id="574096"/>
    <lineage>
        <taxon>Bacteria</taxon>
        <taxon>Pseudomonadati</taxon>
        <taxon>Pseudomonadota</taxon>
        <taxon>Gammaproteobacteria</taxon>
        <taxon>Enterobacterales</taxon>
        <taxon>Erwiniaceae</taxon>
        <taxon>Pantoea</taxon>
    </lineage>
</organism>
<dbReference type="GeneID" id="99735049"/>
<dbReference type="Proteomes" id="UP000245981">
    <property type="component" value="Unassembled WGS sequence"/>
</dbReference>
<gene>
    <name evidence="2" type="ORF">C7431_10848</name>
</gene>
<evidence type="ECO:0000256" key="1">
    <source>
        <dbReference type="SAM" id="Phobius"/>
    </source>
</evidence>
<feature type="transmembrane region" description="Helical" evidence="1">
    <location>
        <begin position="21"/>
        <end position="41"/>
    </location>
</feature>
<keyword evidence="1" id="KW-0812">Transmembrane</keyword>
<dbReference type="OrthoDB" id="6519106at2"/>
<keyword evidence="1" id="KW-0472">Membrane</keyword>
<dbReference type="PANTHER" id="PTHR40278:SF1">
    <property type="entry name" value="DNA UTILIZATION PROTEIN HOFN"/>
    <property type="match status" value="1"/>
</dbReference>
<sequence length="180" mass="21581">MVAVNLLPWRRWRWQRQRRQGLVALAITLLILVSAVALRFWQGHQALIQVELQHIRLTRALETLVQRVEQQKLLLQQLAEVQQRRSWLRQQARQFSVWQQLWLDLPGLLPDGLWLTRLEKRNTDLLLEGKAQQMQDIRHFRQRLTGVALFSQIRQGNVQRQSEGDYHFTLRIRLKEENSE</sequence>
<dbReference type="InterPro" id="IPR007813">
    <property type="entry name" value="PilN"/>
</dbReference>
<accession>A0A2V2BJ39</accession>
<evidence type="ECO:0000313" key="3">
    <source>
        <dbReference type="Proteomes" id="UP000245981"/>
    </source>
</evidence>
<dbReference type="RefSeq" id="WP_109717801.1">
    <property type="nucleotide sequence ID" value="NZ_CP125958.1"/>
</dbReference>
<dbReference type="InterPro" id="IPR052534">
    <property type="entry name" value="Extracell_DNA_Util/SecSys_Comp"/>
</dbReference>
<proteinExistence type="predicted"/>
<dbReference type="Pfam" id="PF05137">
    <property type="entry name" value="PilN"/>
    <property type="match status" value="1"/>
</dbReference>
<evidence type="ECO:0000313" key="2">
    <source>
        <dbReference type="EMBL" id="PWK95223.1"/>
    </source>
</evidence>
<reference evidence="2 3" key="1">
    <citation type="submission" date="2018-05" db="EMBL/GenBank/DDBJ databases">
        <title>Genomic Encyclopedia of Type Strains, Phase IV (KMG-V): Genome sequencing to study the core and pangenomes of soil and plant-associated prokaryotes.</title>
        <authorList>
            <person name="Whitman W."/>
        </authorList>
    </citation>
    <scope>NUCLEOTIDE SEQUENCE [LARGE SCALE GENOMIC DNA]</scope>
    <source>
        <strain evidence="2 3">PNA 200-10</strain>
    </source>
</reference>
<dbReference type="EMBL" id="QGHF01000008">
    <property type="protein sequence ID" value="PWK95223.1"/>
    <property type="molecule type" value="Genomic_DNA"/>
</dbReference>
<name>A0A2V2BJ39_9GAMM</name>
<keyword evidence="1" id="KW-1133">Transmembrane helix</keyword>
<comment type="caution">
    <text evidence="2">The sequence shown here is derived from an EMBL/GenBank/DDBJ whole genome shotgun (WGS) entry which is preliminary data.</text>
</comment>
<dbReference type="PANTHER" id="PTHR40278">
    <property type="entry name" value="DNA UTILIZATION PROTEIN HOFN"/>
    <property type="match status" value="1"/>
</dbReference>
<protein>
    <submittedName>
        <fullName evidence="2">Pilus assembly protein HofN</fullName>
    </submittedName>
</protein>